<keyword evidence="2 3" id="KW-0378">Hydrolase</keyword>
<dbReference type="PANTHER" id="PTHR35134:SF2">
    <property type="entry name" value="NUCLEOTIDASE YQFW-RELATED"/>
    <property type="match status" value="1"/>
</dbReference>
<dbReference type="InterPro" id="IPR010708">
    <property type="entry name" value="5'(3')-deoxyribonucleotidase"/>
</dbReference>
<dbReference type="GO" id="GO:0008253">
    <property type="term" value="F:5'-nucleotidase activity"/>
    <property type="evidence" value="ECO:0007669"/>
    <property type="project" value="InterPro"/>
</dbReference>
<organism evidence="5 6">
    <name type="scientific">Clostridium beijerinckii</name>
    <name type="common">Clostridium MP</name>
    <dbReference type="NCBI Taxonomy" id="1520"/>
    <lineage>
        <taxon>Bacteria</taxon>
        <taxon>Bacillati</taxon>
        <taxon>Bacillota</taxon>
        <taxon>Clostridia</taxon>
        <taxon>Eubacteriales</taxon>
        <taxon>Clostridiaceae</taxon>
        <taxon>Clostridium</taxon>
    </lineage>
</organism>
<evidence type="ECO:0000313" key="6">
    <source>
        <dbReference type="Proteomes" id="UP000587880"/>
    </source>
</evidence>
<dbReference type="RefSeq" id="WP_168983207.1">
    <property type="nucleotide sequence ID" value="NZ_JABAGD010000059.1"/>
</dbReference>
<dbReference type="InterPro" id="IPR052419">
    <property type="entry name" value="5_3-deoxyribonucleotidase-like"/>
</dbReference>
<proteinExistence type="inferred from homology"/>
<evidence type="ECO:0000256" key="4">
    <source>
        <dbReference type="PIRSR" id="PIRSR610708-1"/>
    </source>
</evidence>
<dbReference type="Proteomes" id="UP000587880">
    <property type="component" value="Unassembled WGS sequence"/>
</dbReference>
<evidence type="ECO:0000313" key="5">
    <source>
        <dbReference type="EMBL" id="NMF07424.1"/>
    </source>
</evidence>
<dbReference type="EC" id="3.1.3.-" evidence="3"/>
<comment type="similarity">
    <text evidence="1 3">Belongs to the 5'(3')-deoxyribonucleotidase family.</text>
</comment>
<dbReference type="AlphaFoldDB" id="A0A7X9SSS6"/>
<dbReference type="PIRSF" id="PIRSF021362">
    <property type="entry name" value="UCP021362_HAD"/>
    <property type="match status" value="1"/>
</dbReference>
<dbReference type="PANTHER" id="PTHR35134">
    <property type="entry name" value="NUCLEOTIDASE YQFW-RELATED"/>
    <property type="match status" value="1"/>
</dbReference>
<sequence length="202" mass="23857">MNTLNICIDIDGTITNAYDWLDMANKYFKKNITEDQVIEYEIHEVMGVKRQEYDDFYNKNKFKLHSDQKLRDDAKLVITALHQFHNIYFVTARDLELKTLTHLFLRNNEIPYDNLFVLGSHYKVDKARELDCNVFIEDNYNNAIQLSEAGFNVLLMDTNYNRKPLNDKITRVTNWNEIFLIITELSSQIKAVKKKPLLKKLG</sequence>
<dbReference type="InterPro" id="IPR009206">
    <property type="entry name" value="Nucleotidase_putative"/>
</dbReference>
<dbReference type="InterPro" id="IPR036412">
    <property type="entry name" value="HAD-like_sf"/>
</dbReference>
<evidence type="ECO:0000256" key="1">
    <source>
        <dbReference type="ARBA" id="ARBA00009589"/>
    </source>
</evidence>
<accession>A0A7X9SSS6</accession>
<feature type="active site" description="Proton donor" evidence="4">
    <location>
        <position position="11"/>
    </location>
</feature>
<reference evidence="5 6" key="1">
    <citation type="submission" date="2020-04" db="EMBL/GenBank/DDBJ databases">
        <authorList>
            <person name="Hitch T.C.A."/>
            <person name="Wylensek D."/>
            <person name="Clavel T."/>
        </authorList>
    </citation>
    <scope>NUCLEOTIDE SEQUENCE [LARGE SCALE GENOMIC DNA]</scope>
    <source>
        <strain evidence="5 6">WB01_NA02</strain>
    </source>
</reference>
<protein>
    <recommendedName>
        <fullName evidence="3">Nucleotidase</fullName>
        <ecNumber evidence="3">3.1.3.-</ecNumber>
    </recommendedName>
</protein>
<feature type="active site" description="Nucleophile" evidence="4">
    <location>
        <position position="9"/>
    </location>
</feature>
<evidence type="ECO:0000256" key="3">
    <source>
        <dbReference type="PIRNR" id="PIRNR021362"/>
    </source>
</evidence>
<dbReference type="Gene3D" id="3.40.50.1000">
    <property type="entry name" value="HAD superfamily/HAD-like"/>
    <property type="match status" value="1"/>
</dbReference>
<name>A0A7X9SSS6_CLOBE</name>
<dbReference type="Pfam" id="PF06941">
    <property type="entry name" value="NT5C"/>
    <property type="match status" value="1"/>
</dbReference>
<dbReference type="InterPro" id="IPR023214">
    <property type="entry name" value="HAD_sf"/>
</dbReference>
<dbReference type="GO" id="GO:0009264">
    <property type="term" value="P:deoxyribonucleotide catabolic process"/>
    <property type="evidence" value="ECO:0007669"/>
    <property type="project" value="InterPro"/>
</dbReference>
<gene>
    <name evidence="5" type="ORF">HF849_22315</name>
</gene>
<comment type="caution">
    <text evidence="5">The sequence shown here is derived from an EMBL/GenBank/DDBJ whole genome shotgun (WGS) entry which is preliminary data.</text>
</comment>
<evidence type="ECO:0000256" key="2">
    <source>
        <dbReference type="ARBA" id="ARBA00022801"/>
    </source>
</evidence>
<dbReference type="SUPFAM" id="SSF56784">
    <property type="entry name" value="HAD-like"/>
    <property type="match status" value="1"/>
</dbReference>
<dbReference type="EMBL" id="JABAGD010000059">
    <property type="protein sequence ID" value="NMF07424.1"/>
    <property type="molecule type" value="Genomic_DNA"/>
</dbReference>